<accession>A0ABS8WNW0</accession>
<proteinExistence type="predicted"/>
<protein>
    <submittedName>
        <fullName evidence="1">Uncharacterized protein</fullName>
    </submittedName>
</protein>
<reference evidence="1 2" key="1">
    <citation type="journal article" date="2021" name="BMC Genomics">
        <title>Datura genome reveals duplications of psychoactive alkaloid biosynthetic genes and high mutation rate following tissue culture.</title>
        <authorList>
            <person name="Rajewski A."/>
            <person name="Carter-House D."/>
            <person name="Stajich J."/>
            <person name="Litt A."/>
        </authorList>
    </citation>
    <scope>NUCLEOTIDE SEQUENCE [LARGE SCALE GENOMIC DNA]</scope>
    <source>
        <strain evidence="1">AR-01</strain>
    </source>
</reference>
<evidence type="ECO:0000313" key="1">
    <source>
        <dbReference type="EMBL" id="MCE3051689.1"/>
    </source>
</evidence>
<feature type="non-terminal residue" evidence="1">
    <location>
        <position position="233"/>
    </location>
</feature>
<evidence type="ECO:0000313" key="2">
    <source>
        <dbReference type="Proteomes" id="UP000823775"/>
    </source>
</evidence>
<sequence>MLLRTGVMRASLRLSSQPSETSSVSWELDTSFRVGGVQPYIGERVLCKLGHLIWRKHQSEDKGSGGVVHLQEDHMSEIARERVVLVHMLMKGMPINFGAVLRDNMRRLRDNCRWKYCRSSLLTQFLRGADIVKRRGIPSSGTSRGAQRPSLHSSTPIAPLFTIADRQAHDESWQGHIFGMLDLQLRLGGRPTTDEEMATLKARHRLIESIDDDRLKQNSVLQRGGRTARGVAP</sequence>
<comment type="caution">
    <text evidence="1">The sequence shown here is derived from an EMBL/GenBank/DDBJ whole genome shotgun (WGS) entry which is preliminary data.</text>
</comment>
<keyword evidence="2" id="KW-1185">Reference proteome</keyword>
<gene>
    <name evidence="1" type="ORF">HAX54_050520</name>
</gene>
<dbReference type="Proteomes" id="UP000823775">
    <property type="component" value="Unassembled WGS sequence"/>
</dbReference>
<name>A0ABS8WNW0_DATST</name>
<organism evidence="1 2">
    <name type="scientific">Datura stramonium</name>
    <name type="common">Jimsonweed</name>
    <name type="synonym">Common thornapple</name>
    <dbReference type="NCBI Taxonomy" id="4076"/>
    <lineage>
        <taxon>Eukaryota</taxon>
        <taxon>Viridiplantae</taxon>
        <taxon>Streptophyta</taxon>
        <taxon>Embryophyta</taxon>
        <taxon>Tracheophyta</taxon>
        <taxon>Spermatophyta</taxon>
        <taxon>Magnoliopsida</taxon>
        <taxon>eudicotyledons</taxon>
        <taxon>Gunneridae</taxon>
        <taxon>Pentapetalae</taxon>
        <taxon>asterids</taxon>
        <taxon>lamiids</taxon>
        <taxon>Solanales</taxon>
        <taxon>Solanaceae</taxon>
        <taxon>Solanoideae</taxon>
        <taxon>Datureae</taxon>
        <taxon>Datura</taxon>
    </lineage>
</organism>
<dbReference type="EMBL" id="JACEIK010008849">
    <property type="protein sequence ID" value="MCE3051689.1"/>
    <property type="molecule type" value="Genomic_DNA"/>
</dbReference>